<keyword evidence="2" id="KW-0472">Membrane</keyword>
<feature type="region of interest" description="Disordered" evidence="1">
    <location>
        <begin position="271"/>
        <end position="303"/>
    </location>
</feature>
<dbReference type="AlphaFoldDB" id="C3ZB19"/>
<organism>
    <name type="scientific">Branchiostoma floridae</name>
    <name type="common">Florida lancelet</name>
    <name type="synonym">Amphioxus</name>
    <dbReference type="NCBI Taxonomy" id="7739"/>
    <lineage>
        <taxon>Eukaryota</taxon>
        <taxon>Metazoa</taxon>
        <taxon>Chordata</taxon>
        <taxon>Cephalochordata</taxon>
        <taxon>Leptocardii</taxon>
        <taxon>Amphioxiformes</taxon>
        <taxon>Branchiostomatidae</taxon>
        <taxon>Branchiostoma</taxon>
    </lineage>
</organism>
<gene>
    <name evidence="3" type="ORF">BRAFLDRAFT_68515</name>
</gene>
<proteinExistence type="predicted"/>
<evidence type="ECO:0000256" key="1">
    <source>
        <dbReference type="SAM" id="MobiDB-lite"/>
    </source>
</evidence>
<keyword evidence="2" id="KW-1133">Transmembrane helix</keyword>
<dbReference type="InParanoid" id="C3ZB19"/>
<name>C3ZB19_BRAFL</name>
<evidence type="ECO:0000256" key="2">
    <source>
        <dbReference type="SAM" id="Phobius"/>
    </source>
</evidence>
<feature type="transmembrane region" description="Helical" evidence="2">
    <location>
        <begin position="232"/>
        <end position="253"/>
    </location>
</feature>
<protein>
    <submittedName>
        <fullName evidence="3">Uncharacterized protein</fullName>
    </submittedName>
</protein>
<dbReference type="EMBL" id="GG666603">
    <property type="protein sequence ID" value="EEN50056.1"/>
    <property type="molecule type" value="Genomic_DNA"/>
</dbReference>
<reference evidence="3" key="1">
    <citation type="journal article" date="2008" name="Nature">
        <title>The amphioxus genome and the evolution of the chordate karyotype.</title>
        <authorList>
            <consortium name="US DOE Joint Genome Institute (JGI-PGF)"/>
            <person name="Putnam N.H."/>
            <person name="Butts T."/>
            <person name="Ferrier D.E.K."/>
            <person name="Furlong R.F."/>
            <person name="Hellsten U."/>
            <person name="Kawashima T."/>
            <person name="Robinson-Rechavi M."/>
            <person name="Shoguchi E."/>
            <person name="Terry A."/>
            <person name="Yu J.-K."/>
            <person name="Benito-Gutierrez E.L."/>
            <person name="Dubchak I."/>
            <person name="Garcia-Fernandez J."/>
            <person name="Gibson-Brown J.J."/>
            <person name="Grigoriev I.V."/>
            <person name="Horton A.C."/>
            <person name="de Jong P.J."/>
            <person name="Jurka J."/>
            <person name="Kapitonov V.V."/>
            <person name="Kohara Y."/>
            <person name="Kuroki Y."/>
            <person name="Lindquist E."/>
            <person name="Lucas S."/>
            <person name="Osoegawa K."/>
            <person name="Pennacchio L.A."/>
            <person name="Salamov A.A."/>
            <person name="Satou Y."/>
            <person name="Sauka-Spengler T."/>
            <person name="Schmutz J."/>
            <person name="Shin-I T."/>
            <person name="Toyoda A."/>
            <person name="Bronner-Fraser M."/>
            <person name="Fujiyama A."/>
            <person name="Holland L.Z."/>
            <person name="Holland P.W.H."/>
            <person name="Satoh N."/>
            <person name="Rokhsar D.S."/>
        </authorList>
    </citation>
    <scope>NUCLEOTIDE SEQUENCE [LARGE SCALE GENOMIC DNA]</scope>
    <source>
        <strain evidence="3">S238N-H82</strain>
        <tissue evidence="3">Testes</tissue>
    </source>
</reference>
<accession>C3ZB19</accession>
<evidence type="ECO:0000313" key="3">
    <source>
        <dbReference type="EMBL" id="EEN50056.1"/>
    </source>
</evidence>
<sequence>MRATKGIIINRLINTLHCKYPVGMEGYDIFSIPTNDLPCPSPVVKITQDVLQFRCQVTWEEESSVFWTLPDNTTILLPGLGANEGKAKNLTSQYFNISFEHSISACGWTWMNSSSVTSNCSYVTVYGQASTNYAVWTVSVLALEERLAELWQGRAIRCGVESFSSNIEARMLVTGNFGANKPGKLTTPGPETSTPAASTRQSTIISTKSGINTPINVFLPAGIQTNHSSLNWFVLGSLSAVPFVVLLAAFLALQAKQNVYRDDRAMVELQSNNQQGNAPENQTERATDSTPNDPYYSTISDEEDEPIRPYGMAKAGAQYGRAKKRSRSVGENAITGPRPRAGGFFSGRGAGSCTVSGRVVGGSSFAGQAWPFFLF</sequence>
<feature type="compositionally biased region" description="Polar residues" evidence="1">
    <location>
        <begin position="288"/>
        <end position="299"/>
    </location>
</feature>
<keyword evidence="2" id="KW-0812">Transmembrane</keyword>
<feature type="compositionally biased region" description="Polar residues" evidence="1">
    <location>
        <begin position="271"/>
        <end position="281"/>
    </location>
</feature>